<dbReference type="PRINTS" id="PR01607">
    <property type="entry name" value="APYRASEFAMLY"/>
</dbReference>
<gene>
    <name evidence="9" type="ORF">EX30DRAFT_328480</name>
</gene>
<dbReference type="AlphaFoldDB" id="A0A4S2N0X2"/>
<evidence type="ECO:0000256" key="6">
    <source>
        <dbReference type="RuleBase" id="RU362119"/>
    </source>
</evidence>
<dbReference type="InterPro" id="IPR004843">
    <property type="entry name" value="Calcineurin-like_PHP"/>
</dbReference>
<reference evidence="9 10" key="1">
    <citation type="submission" date="2019-04" db="EMBL/GenBank/DDBJ databases">
        <title>Comparative genomics and transcriptomics to analyze fruiting body development in filamentous ascomycetes.</title>
        <authorList>
            <consortium name="DOE Joint Genome Institute"/>
            <person name="Lutkenhaus R."/>
            <person name="Traeger S."/>
            <person name="Breuer J."/>
            <person name="Kuo A."/>
            <person name="Lipzen A."/>
            <person name="Pangilinan J."/>
            <person name="Dilworth D."/>
            <person name="Sandor L."/>
            <person name="Poggeler S."/>
            <person name="Barry K."/>
            <person name="Grigoriev I.V."/>
            <person name="Nowrousian M."/>
        </authorList>
    </citation>
    <scope>NUCLEOTIDE SEQUENCE [LARGE SCALE GENOMIC DNA]</scope>
    <source>
        <strain evidence="9 10">CBS 389.68</strain>
    </source>
</reference>
<dbReference type="GO" id="GO:0016788">
    <property type="term" value="F:hydrolase activity, acting on ester bonds"/>
    <property type="evidence" value="ECO:0007669"/>
    <property type="project" value="InterPro"/>
</dbReference>
<keyword evidence="3 6" id="KW-0732">Signal</keyword>
<evidence type="ECO:0000259" key="7">
    <source>
        <dbReference type="Pfam" id="PF00149"/>
    </source>
</evidence>
<dbReference type="PROSITE" id="PS00786">
    <property type="entry name" value="5_NUCLEOTIDASE_2"/>
    <property type="match status" value="1"/>
</dbReference>
<dbReference type="EMBL" id="ML220114">
    <property type="protein sequence ID" value="TGZ82691.1"/>
    <property type="molecule type" value="Genomic_DNA"/>
</dbReference>
<evidence type="ECO:0000256" key="3">
    <source>
        <dbReference type="ARBA" id="ARBA00022729"/>
    </source>
</evidence>
<evidence type="ECO:0000313" key="9">
    <source>
        <dbReference type="EMBL" id="TGZ82691.1"/>
    </source>
</evidence>
<dbReference type="Gene3D" id="3.90.780.10">
    <property type="entry name" value="5'-Nucleotidase, C-terminal domain"/>
    <property type="match status" value="1"/>
</dbReference>
<dbReference type="GO" id="GO:0000166">
    <property type="term" value="F:nucleotide binding"/>
    <property type="evidence" value="ECO:0007669"/>
    <property type="project" value="UniProtKB-KW"/>
</dbReference>
<dbReference type="SUPFAM" id="SSF56300">
    <property type="entry name" value="Metallo-dependent phosphatases"/>
    <property type="match status" value="1"/>
</dbReference>
<dbReference type="SUPFAM" id="SSF55816">
    <property type="entry name" value="5'-nucleotidase (syn. UDP-sugar hydrolase), C-terminal domain"/>
    <property type="match status" value="1"/>
</dbReference>
<dbReference type="InterPro" id="IPR029052">
    <property type="entry name" value="Metallo-depent_PP-like"/>
</dbReference>
<accession>A0A4S2N0X2</accession>
<dbReference type="Gene3D" id="3.60.21.10">
    <property type="match status" value="1"/>
</dbReference>
<name>A0A4S2N0X2_9PEZI</name>
<evidence type="ECO:0000256" key="1">
    <source>
        <dbReference type="ARBA" id="ARBA00006654"/>
    </source>
</evidence>
<organism evidence="9 10">
    <name type="scientific">Ascodesmis nigricans</name>
    <dbReference type="NCBI Taxonomy" id="341454"/>
    <lineage>
        <taxon>Eukaryota</taxon>
        <taxon>Fungi</taxon>
        <taxon>Dikarya</taxon>
        <taxon>Ascomycota</taxon>
        <taxon>Pezizomycotina</taxon>
        <taxon>Pezizomycetes</taxon>
        <taxon>Pezizales</taxon>
        <taxon>Ascodesmidaceae</taxon>
        <taxon>Ascodesmis</taxon>
    </lineage>
</organism>
<dbReference type="OrthoDB" id="7722975at2759"/>
<dbReference type="InterPro" id="IPR036907">
    <property type="entry name" value="5'-Nucleotdase_C_sf"/>
</dbReference>
<evidence type="ECO:0000256" key="5">
    <source>
        <dbReference type="ARBA" id="ARBA00022801"/>
    </source>
</evidence>
<proteinExistence type="inferred from homology"/>
<dbReference type="CDD" id="cd07409">
    <property type="entry name" value="MPP_CD73_N"/>
    <property type="match status" value="1"/>
</dbReference>
<feature type="chain" id="PRO_5020928953" evidence="6">
    <location>
        <begin position="21"/>
        <end position="560"/>
    </location>
</feature>
<dbReference type="InterPro" id="IPR006146">
    <property type="entry name" value="5'-Nucleotdase_CS"/>
</dbReference>
<dbReference type="Pfam" id="PF02872">
    <property type="entry name" value="5_nucleotid_C"/>
    <property type="match status" value="1"/>
</dbReference>
<keyword evidence="10" id="KW-1185">Reference proteome</keyword>
<dbReference type="InterPro" id="IPR006179">
    <property type="entry name" value="5_nucleotidase/apyrase"/>
</dbReference>
<feature type="domain" description="5'-Nucleotidase C-terminal" evidence="8">
    <location>
        <begin position="360"/>
        <end position="513"/>
    </location>
</feature>
<dbReference type="STRING" id="341454.A0A4S2N0X2"/>
<evidence type="ECO:0000256" key="4">
    <source>
        <dbReference type="ARBA" id="ARBA00022741"/>
    </source>
</evidence>
<dbReference type="PANTHER" id="PTHR11575:SF24">
    <property type="entry name" value="5'-NUCLEOTIDASE"/>
    <property type="match status" value="1"/>
</dbReference>
<feature type="domain" description="Calcineurin-like phosphoesterase" evidence="7">
    <location>
        <begin position="58"/>
        <end position="271"/>
    </location>
</feature>
<dbReference type="InterPro" id="IPR008334">
    <property type="entry name" value="5'-Nucleotdase_C"/>
</dbReference>
<comment type="similarity">
    <text evidence="1 6">Belongs to the 5'-nucleotidase family.</text>
</comment>
<evidence type="ECO:0000313" key="10">
    <source>
        <dbReference type="Proteomes" id="UP000298138"/>
    </source>
</evidence>
<sequence>MRFISTLLLALAGVSSFVAATEVDGVKVDRLVSRSVGLEKRDKGFRKGHGQKGNYELSFYHVNDVHAHLDEFRSSGSACTDPTKGCVGGYSRIKTVIDKKRKTKKNSLLLNAGDEFQGTLFYTVFKGEKIAQTLNQLGFDAMTLGNHEFDDGDDLLADFLSKLKFPTISSNIHTTHKKLKKQLLPYKIWNKHSLAVVAVTTETTKGISKPGNGTEFEDPVTAVQRTVDQIKKRHRNVKRIVALTHIGFDQDVELAKKTRGFNLIIGGHSHTLLGDSANSASAGSYPTIATNLDNEEVFIVTSYRWGEYVGYIDLEYDRHGRIVGYEGAPIHLTNTTAQDTRLQKQVDAWAGEFEEFAARVIGTTTTLLDQSTCQKQECTLGDFSADSMADYRPLADGALLNAGGIRASIDVGDITVQDALTVFPFGNSNVELTFTGEELWNIFEGIFSATSQSNGRPVTSGVQVSRSIRITQNPNNPAGQRLISLEIGGEPVQLEKVYTIVTLDFLASGGDNFWEPRSDAVLLNTMDEVWMDYVTEKTPISVELDGRISVTEETVPQKGN</sequence>
<dbReference type="InParanoid" id="A0A4S2N0X2"/>
<feature type="signal peptide" evidence="6">
    <location>
        <begin position="1"/>
        <end position="20"/>
    </location>
</feature>
<protein>
    <submittedName>
        <fullName evidence="9">5'-nucleotidase</fullName>
    </submittedName>
</protein>
<dbReference type="FunFam" id="3.60.21.10:FF:000020">
    <property type="entry name" value="NT5E isoform 4"/>
    <property type="match status" value="1"/>
</dbReference>
<dbReference type="Proteomes" id="UP000298138">
    <property type="component" value="Unassembled WGS sequence"/>
</dbReference>
<dbReference type="GO" id="GO:0009166">
    <property type="term" value="P:nucleotide catabolic process"/>
    <property type="evidence" value="ECO:0007669"/>
    <property type="project" value="InterPro"/>
</dbReference>
<keyword evidence="2" id="KW-0479">Metal-binding</keyword>
<keyword evidence="5 6" id="KW-0378">Hydrolase</keyword>
<dbReference type="Pfam" id="PF00149">
    <property type="entry name" value="Metallophos"/>
    <property type="match status" value="1"/>
</dbReference>
<keyword evidence="4 6" id="KW-0547">Nucleotide-binding</keyword>
<dbReference type="PANTHER" id="PTHR11575">
    <property type="entry name" value="5'-NUCLEOTIDASE-RELATED"/>
    <property type="match status" value="1"/>
</dbReference>
<evidence type="ECO:0000259" key="8">
    <source>
        <dbReference type="Pfam" id="PF02872"/>
    </source>
</evidence>
<dbReference type="GO" id="GO:0046872">
    <property type="term" value="F:metal ion binding"/>
    <property type="evidence" value="ECO:0007669"/>
    <property type="project" value="UniProtKB-KW"/>
</dbReference>
<evidence type="ECO:0000256" key="2">
    <source>
        <dbReference type="ARBA" id="ARBA00022723"/>
    </source>
</evidence>